<reference evidence="3 4" key="1">
    <citation type="submission" date="2024-09" db="EMBL/GenBank/DDBJ databases">
        <authorList>
            <person name="Sun Q."/>
            <person name="Mori K."/>
        </authorList>
    </citation>
    <scope>NUCLEOTIDE SEQUENCE [LARGE SCALE GENOMIC DNA]</scope>
    <source>
        <strain evidence="3 4">JCM 13503</strain>
    </source>
</reference>
<dbReference type="InterPro" id="IPR003607">
    <property type="entry name" value="HD/PDEase_dom"/>
</dbReference>
<dbReference type="Pfam" id="PF00990">
    <property type="entry name" value="GGDEF"/>
    <property type="match status" value="1"/>
</dbReference>
<feature type="domain" description="GGDEF" evidence="1">
    <location>
        <begin position="67"/>
        <end position="199"/>
    </location>
</feature>
<organism evidence="3 4">
    <name type="scientific">Deinococcus oregonensis</name>
    <dbReference type="NCBI Taxonomy" id="1805970"/>
    <lineage>
        <taxon>Bacteria</taxon>
        <taxon>Thermotogati</taxon>
        <taxon>Deinococcota</taxon>
        <taxon>Deinococci</taxon>
        <taxon>Deinococcales</taxon>
        <taxon>Deinococcaceae</taxon>
        <taxon>Deinococcus</taxon>
    </lineage>
</organism>
<feature type="domain" description="HD-GYP" evidence="2">
    <location>
        <begin position="547"/>
        <end position="741"/>
    </location>
</feature>
<dbReference type="EMBL" id="JBHLYR010000045">
    <property type="protein sequence ID" value="MFB9993326.1"/>
    <property type="molecule type" value="Genomic_DNA"/>
</dbReference>
<dbReference type="InterPro" id="IPR006675">
    <property type="entry name" value="HDIG_dom"/>
</dbReference>
<dbReference type="Gene3D" id="1.10.3210.10">
    <property type="entry name" value="Hypothetical protein af1432"/>
    <property type="match status" value="1"/>
</dbReference>
<dbReference type="NCBIfam" id="TIGR00254">
    <property type="entry name" value="GGDEF"/>
    <property type="match status" value="1"/>
</dbReference>
<dbReference type="SUPFAM" id="SSF55781">
    <property type="entry name" value="GAF domain-like"/>
    <property type="match status" value="2"/>
</dbReference>
<evidence type="ECO:0000313" key="3">
    <source>
        <dbReference type="EMBL" id="MFB9993326.1"/>
    </source>
</evidence>
<dbReference type="InterPro" id="IPR029016">
    <property type="entry name" value="GAF-like_dom_sf"/>
</dbReference>
<dbReference type="PROSITE" id="PS50887">
    <property type="entry name" value="GGDEF"/>
    <property type="match status" value="1"/>
</dbReference>
<comment type="caution">
    <text evidence="3">The sequence shown here is derived from an EMBL/GenBank/DDBJ whole genome shotgun (WGS) entry which is preliminary data.</text>
</comment>
<dbReference type="Proteomes" id="UP001589733">
    <property type="component" value="Unassembled WGS sequence"/>
</dbReference>
<dbReference type="InterPro" id="IPR029787">
    <property type="entry name" value="Nucleotide_cyclase"/>
</dbReference>
<gene>
    <name evidence="3" type="ORF">ACFFLM_15235</name>
</gene>
<dbReference type="SMART" id="SM00267">
    <property type="entry name" value="GGDEF"/>
    <property type="match status" value="1"/>
</dbReference>
<dbReference type="Gene3D" id="3.30.70.270">
    <property type="match status" value="1"/>
</dbReference>
<evidence type="ECO:0000313" key="4">
    <source>
        <dbReference type="Proteomes" id="UP001589733"/>
    </source>
</evidence>
<dbReference type="CDD" id="cd00077">
    <property type="entry name" value="HDc"/>
    <property type="match status" value="1"/>
</dbReference>
<dbReference type="RefSeq" id="WP_380011968.1">
    <property type="nucleotide sequence ID" value="NZ_JBHLYR010000045.1"/>
</dbReference>
<proteinExistence type="predicted"/>
<dbReference type="PANTHER" id="PTHR45228">
    <property type="entry name" value="CYCLIC DI-GMP PHOSPHODIESTERASE TM_0186-RELATED"/>
    <property type="match status" value="1"/>
</dbReference>
<evidence type="ECO:0000259" key="2">
    <source>
        <dbReference type="PROSITE" id="PS51832"/>
    </source>
</evidence>
<dbReference type="SUPFAM" id="SSF109604">
    <property type="entry name" value="HD-domain/PDEase-like"/>
    <property type="match status" value="1"/>
</dbReference>
<dbReference type="CDD" id="cd01949">
    <property type="entry name" value="GGDEF"/>
    <property type="match status" value="1"/>
</dbReference>
<dbReference type="InterPro" id="IPR037522">
    <property type="entry name" value="HD_GYP_dom"/>
</dbReference>
<name>A0ABV6B373_9DEIO</name>
<dbReference type="PANTHER" id="PTHR45228:SF8">
    <property type="entry name" value="TWO-COMPONENT RESPONSE REGULATOR-RELATED"/>
    <property type="match status" value="1"/>
</dbReference>
<dbReference type="NCBIfam" id="TIGR00277">
    <property type="entry name" value="HDIG"/>
    <property type="match status" value="1"/>
</dbReference>
<dbReference type="SMART" id="SM00065">
    <property type="entry name" value="GAF"/>
    <property type="match status" value="2"/>
</dbReference>
<dbReference type="InterPro" id="IPR043128">
    <property type="entry name" value="Rev_trsase/Diguanyl_cyclase"/>
</dbReference>
<dbReference type="Gene3D" id="3.30.450.40">
    <property type="match status" value="2"/>
</dbReference>
<accession>A0ABV6B373</accession>
<dbReference type="SMART" id="SM00471">
    <property type="entry name" value="HDc"/>
    <property type="match status" value="1"/>
</dbReference>
<dbReference type="InterPro" id="IPR052020">
    <property type="entry name" value="Cyclic_di-GMP/3'3'-cGAMP_PDE"/>
</dbReference>
<evidence type="ECO:0000259" key="1">
    <source>
        <dbReference type="PROSITE" id="PS50887"/>
    </source>
</evidence>
<dbReference type="PROSITE" id="PS51832">
    <property type="entry name" value="HD_GYP"/>
    <property type="match status" value="1"/>
</dbReference>
<protein>
    <submittedName>
        <fullName evidence="3">HD domain-containing phosphohydrolase</fullName>
    </submittedName>
</protein>
<dbReference type="SUPFAM" id="SSF55073">
    <property type="entry name" value="Nucleotide cyclase"/>
    <property type="match status" value="1"/>
</dbReference>
<dbReference type="InterPro" id="IPR000160">
    <property type="entry name" value="GGDEF_dom"/>
</dbReference>
<keyword evidence="4" id="KW-1185">Reference proteome</keyword>
<dbReference type="Pfam" id="PF13487">
    <property type="entry name" value="HD_5"/>
    <property type="match status" value="1"/>
</dbReference>
<sequence>MEVIRTPLVLAGRPVVLEHLSALTTGQGHGPKRLHHALEDALTGLGNRRAFDHDLDAELAQSVRHGYPIAVIMADLDGLKAINDKHGHGVGDMLLRTFAEALSTCFLKGDRLYRLGGDEFALLLSHTDVRGFGSTLAKVRDAIALTRQQNDFAEVDVSIGCASFPKEVTNQGELVRLADERMYAQKRAHHAAQQHVYSTSGVPSKRTIHGILQRTVRSTLAFLSGDLPLDAFSWEALLQAAVISVPGSDWGALFVLEDRQYVARALVGYPTALLNATQGPETALSWYGGVEDDWRQGRTRLKLTTDELTKHLVLLPPASDLPGLPARVSLCVPVIVEGRVVAHLNLDSLSKRPFSREAIKSALEFGEQVAALLASRTRRQREADRERELTALANLNVALGQVRTTEAIEAVLVDQAIPLLVTRYATYFQYDPVSECLMSSASSGMFNSSSQIVLPRGVGLSWGAVDQKDVVHYIDARTERGAYQHEEVTVSLSTLYAPLLTSNGDVLGVLAVGREASPFSELDVKLAQAITSAAATSLERAQETLAVQATRESALLILGLALEARDFETEGHTRRVVHLAAEFSRALGLSAQDAEALREGAYLHDIGKLCVPDRILLKPGPLSGEEREIMQDHAAVGHEMVKKVPRLSALAQEVVRHHHERWDGTGYPDGLCGPEIPRLARIFALIDVFDALTSERVYKRAWTVDAACGELARLANSQFDPELVPVFLTLNLHRVADVHVK</sequence>
<dbReference type="InterPro" id="IPR003018">
    <property type="entry name" value="GAF"/>
</dbReference>
<dbReference type="Pfam" id="PF13185">
    <property type="entry name" value="GAF_2"/>
    <property type="match status" value="1"/>
</dbReference>